<organism evidence="1 2">
    <name type="scientific">Candidatus Iainarchaeum sp</name>
    <dbReference type="NCBI Taxonomy" id="3101447"/>
    <lineage>
        <taxon>Archaea</taxon>
        <taxon>Candidatus Iainarchaeota</taxon>
        <taxon>Candidatus Iainarchaeia</taxon>
        <taxon>Candidatus Iainarchaeales</taxon>
        <taxon>Candidatus Iainarchaeaceae</taxon>
        <taxon>Candidatus Iainarchaeum</taxon>
    </lineage>
</organism>
<dbReference type="Gene3D" id="2.30.30.140">
    <property type="match status" value="1"/>
</dbReference>
<dbReference type="EMBL" id="DUFW01000011">
    <property type="protein sequence ID" value="HIH21177.1"/>
    <property type="molecule type" value="Genomic_DNA"/>
</dbReference>
<evidence type="ECO:0000313" key="2">
    <source>
        <dbReference type="Proteomes" id="UP000590964"/>
    </source>
</evidence>
<evidence type="ECO:0000313" key="1">
    <source>
        <dbReference type="EMBL" id="HIH21177.1"/>
    </source>
</evidence>
<dbReference type="Proteomes" id="UP000590964">
    <property type="component" value="Unassembled WGS sequence"/>
</dbReference>
<gene>
    <name evidence="1" type="ORF">HA222_00745</name>
</gene>
<reference evidence="2" key="1">
    <citation type="journal article" date="2020" name="bioRxiv">
        <title>A rank-normalized archaeal taxonomy based on genome phylogeny resolves widespread incomplete and uneven classifications.</title>
        <authorList>
            <person name="Rinke C."/>
            <person name="Chuvochina M."/>
            <person name="Mussig A.J."/>
            <person name="Chaumeil P.-A."/>
            <person name="Waite D.W."/>
            <person name="Whitman W.B."/>
            <person name="Parks D.H."/>
            <person name="Hugenholtz P."/>
        </authorList>
    </citation>
    <scope>NUCLEOTIDE SEQUENCE [LARGE SCALE GENOMIC DNA]</scope>
</reference>
<sequence>MCKVLVGKIVAIDNEFAIVDFRIAQKKAINKIANARLNDFVMVKGNLILEVLEKRQGKEMIEAQLQLARTEKKAKKKA</sequence>
<dbReference type="SUPFAM" id="SSF159127">
    <property type="entry name" value="HupF/HypC-like"/>
    <property type="match status" value="1"/>
</dbReference>
<name>A0A7J4JZ90_9ARCH</name>
<comment type="caution">
    <text evidence="1">The sequence shown here is derived from an EMBL/GenBank/DDBJ whole genome shotgun (WGS) entry which is preliminary data.</text>
</comment>
<protein>
    <submittedName>
        <fullName evidence="1">HypC/HybG/HupF family hydrogenase formation chaperone</fullName>
    </submittedName>
</protein>
<dbReference type="AlphaFoldDB" id="A0A7J4JZ90"/>
<proteinExistence type="predicted"/>
<accession>A0A7J4JZ90</accession>